<dbReference type="InterPro" id="IPR010065">
    <property type="entry name" value="AA_ABC_transptr_permease_3TM"/>
</dbReference>
<keyword evidence="4" id="KW-1003">Cell membrane</keyword>
<dbReference type="Pfam" id="PF00528">
    <property type="entry name" value="BPD_transp_1"/>
    <property type="match status" value="1"/>
</dbReference>
<dbReference type="RefSeq" id="WP_085864784.1">
    <property type="nucleotide sequence ID" value="NZ_FWFT01000003.1"/>
</dbReference>
<organism evidence="10 11">
    <name type="scientific">Pseudooctadecabacter jejudonensis</name>
    <dbReference type="NCBI Taxonomy" id="1391910"/>
    <lineage>
        <taxon>Bacteria</taxon>
        <taxon>Pseudomonadati</taxon>
        <taxon>Pseudomonadota</taxon>
        <taxon>Alphaproteobacteria</taxon>
        <taxon>Rhodobacterales</taxon>
        <taxon>Paracoccaceae</taxon>
        <taxon>Pseudooctadecabacter</taxon>
    </lineage>
</organism>
<dbReference type="OrthoDB" id="9771188at2"/>
<dbReference type="SUPFAM" id="SSF161098">
    <property type="entry name" value="MetI-like"/>
    <property type="match status" value="1"/>
</dbReference>
<feature type="transmembrane region" description="Helical" evidence="8">
    <location>
        <begin position="263"/>
        <end position="283"/>
    </location>
</feature>
<dbReference type="AlphaFoldDB" id="A0A1Y5SQ32"/>
<comment type="subcellular location">
    <subcellularLocation>
        <location evidence="1">Cell inner membrane</location>
        <topology evidence="1">Multi-pass membrane protein</topology>
    </subcellularLocation>
    <subcellularLocation>
        <location evidence="8">Cell membrane</location>
        <topology evidence="8">Multi-pass membrane protein</topology>
    </subcellularLocation>
</comment>
<evidence type="ECO:0000256" key="3">
    <source>
        <dbReference type="ARBA" id="ARBA00022448"/>
    </source>
</evidence>
<dbReference type="EMBL" id="FWFT01000003">
    <property type="protein sequence ID" value="SLN45656.1"/>
    <property type="molecule type" value="Genomic_DNA"/>
</dbReference>
<evidence type="ECO:0000256" key="7">
    <source>
        <dbReference type="ARBA" id="ARBA00023136"/>
    </source>
</evidence>
<keyword evidence="11" id="KW-1185">Reference proteome</keyword>
<feature type="transmembrane region" description="Helical" evidence="8">
    <location>
        <begin position="35"/>
        <end position="53"/>
    </location>
</feature>
<dbReference type="NCBIfam" id="TIGR01726">
    <property type="entry name" value="HEQRo_perm_3TM"/>
    <property type="match status" value="1"/>
</dbReference>
<sequence>MSQSNDLIPPRPAPQSANGILGRIQALAAQGPSHLILSVISYAAMAAMIWLILRWAISPTWTAGSLAECREILQGQHGKACWGVINERWSQLLIGFYPKAEFWRPALAFVLLGLAIFAMLRVNARAMERKLAVIPFVLTPYLLWGGPIWSWVVLFGAACLLLVMNKLLRSTNAKADFAIRIAFIGAAVWLAMNISDALPPSLKDLGLEPVKSREFGGFLLSFLIGLSAILFSLPMGVALALGRTSKLPLLRVVSTGFIEFIRGVPLITLLFIASTLLNIFLPPGTNFDIIVRVIIMVTLFASAYIAEIVRGALAAVPKGQTEGAASLGLNYWQTQRLIILPQALKISIPGIVSTFIAVFKDTTLVSIIGLLDPLGLANNIRADSAWTGIVWEIYGFAALIFFIFCFAMSQYSMWLERQLQTGHR</sequence>
<dbReference type="CDD" id="cd06261">
    <property type="entry name" value="TM_PBP2"/>
    <property type="match status" value="1"/>
</dbReference>
<comment type="similarity">
    <text evidence="2">Belongs to the binding-protein-dependent transport system permease family. HisMQ subfamily.</text>
</comment>
<feature type="transmembrane region" description="Helical" evidence="8">
    <location>
        <begin position="391"/>
        <end position="414"/>
    </location>
</feature>
<evidence type="ECO:0000313" key="11">
    <source>
        <dbReference type="Proteomes" id="UP000193623"/>
    </source>
</evidence>
<feature type="transmembrane region" description="Helical" evidence="8">
    <location>
        <begin position="346"/>
        <end position="371"/>
    </location>
</feature>
<evidence type="ECO:0000256" key="4">
    <source>
        <dbReference type="ARBA" id="ARBA00022475"/>
    </source>
</evidence>
<dbReference type="PANTHER" id="PTHR30614:SF41">
    <property type="entry name" value="INNER MEMBRANE AMINO-ACID ABC TRANSPORTER PERMEASE PROTEIN YHDY"/>
    <property type="match status" value="1"/>
</dbReference>
<keyword evidence="5 8" id="KW-0812">Transmembrane</keyword>
<evidence type="ECO:0000256" key="6">
    <source>
        <dbReference type="ARBA" id="ARBA00022989"/>
    </source>
</evidence>
<feature type="transmembrane region" description="Helical" evidence="8">
    <location>
        <begin position="215"/>
        <end position="242"/>
    </location>
</feature>
<proteinExistence type="inferred from homology"/>
<evidence type="ECO:0000256" key="1">
    <source>
        <dbReference type="ARBA" id="ARBA00004429"/>
    </source>
</evidence>
<evidence type="ECO:0000256" key="5">
    <source>
        <dbReference type="ARBA" id="ARBA00022692"/>
    </source>
</evidence>
<dbReference type="GO" id="GO:0043190">
    <property type="term" value="C:ATP-binding cassette (ABC) transporter complex"/>
    <property type="evidence" value="ECO:0007669"/>
    <property type="project" value="InterPro"/>
</dbReference>
<feature type="domain" description="ABC transmembrane type-1" evidence="9">
    <location>
        <begin position="218"/>
        <end position="412"/>
    </location>
</feature>
<keyword evidence="3 8" id="KW-0813">Transport</keyword>
<dbReference type="InterPro" id="IPR043429">
    <property type="entry name" value="ArtM/GltK/GlnP/TcyL/YhdX-like"/>
</dbReference>
<dbReference type="InterPro" id="IPR000515">
    <property type="entry name" value="MetI-like"/>
</dbReference>
<dbReference type="GO" id="GO:0006865">
    <property type="term" value="P:amino acid transport"/>
    <property type="evidence" value="ECO:0007669"/>
    <property type="project" value="TreeGrafter"/>
</dbReference>
<feature type="transmembrane region" description="Helical" evidence="8">
    <location>
        <begin position="142"/>
        <end position="165"/>
    </location>
</feature>
<dbReference type="PANTHER" id="PTHR30614">
    <property type="entry name" value="MEMBRANE COMPONENT OF AMINO ACID ABC TRANSPORTER"/>
    <property type="match status" value="1"/>
</dbReference>
<keyword evidence="7 8" id="KW-0472">Membrane</keyword>
<dbReference type="PROSITE" id="PS50928">
    <property type="entry name" value="ABC_TM1"/>
    <property type="match status" value="1"/>
</dbReference>
<evidence type="ECO:0000256" key="8">
    <source>
        <dbReference type="RuleBase" id="RU363032"/>
    </source>
</evidence>
<reference evidence="10 11" key="1">
    <citation type="submission" date="2017-03" db="EMBL/GenBank/DDBJ databases">
        <authorList>
            <person name="Afonso C.L."/>
            <person name="Miller P.J."/>
            <person name="Scott M.A."/>
            <person name="Spackman E."/>
            <person name="Goraichik I."/>
            <person name="Dimitrov K.M."/>
            <person name="Suarez D.L."/>
            <person name="Swayne D.E."/>
        </authorList>
    </citation>
    <scope>NUCLEOTIDE SEQUENCE [LARGE SCALE GENOMIC DNA]</scope>
    <source>
        <strain evidence="10 11">CECT 8397</strain>
    </source>
</reference>
<dbReference type="Proteomes" id="UP000193623">
    <property type="component" value="Unassembled WGS sequence"/>
</dbReference>
<dbReference type="Gene3D" id="1.10.3720.10">
    <property type="entry name" value="MetI-like"/>
    <property type="match status" value="1"/>
</dbReference>
<gene>
    <name evidence="10" type="primary">yhdY_2</name>
    <name evidence="10" type="ORF">PSJ8397_02396</name>
</gene>
<protein>
    <submittedName>
        <fullName evidence="10">Inner membrane amino-acid ABC transporter permease protein YhdY</fullName>
    </submittedName>
</protein>
<evidence type="ECO:0000313" key="10">
    <source>
        <dbReference type="EMBL" id="SLN45656.1"/>
    </source>
</evidence>
<dbReference type="InterPro" id="IPR035906">
    <property type="entry name" value="MetI-like_sf"/>
</dbReference>
<keyword evidence="6 8" id="KW-1133">Transmembrane helix</keyword>
<feature type="transmembrane region" description="Helical" evidence="8">
    <location>
        <begin position="289"/>
        <end position="309"/>
    </location>
</feature>
<evidence type="ECO:0000259" key="9">
    <source>
        <dbReference type="PROSITE" id="PS50928"/>
    </source>
</evidence>
<evidence type="ECO:0000256" key="2">
    <source>
        <dbReference type="ARBA" id="ARBA00010072"/>
    </source>
</evidence>
<feature type="transmembrane region" description="Helical" evidence="8">
    <location>
        <begin position="102"/>
        <end position="122"/>
    </location>
</feature>
<feature type="transmembrane region" description="Helical" evidence="8">
    <location>
        <begin position="177"/>
        <end position="195"/>
    </location>
</feature>
<accession>A0A1Y5SQ32</accession>
<dbReference type="GO" id="GO:0022857">
    <property type="term" value="F:transmembrane transporter activity"/>
    <property type="evidence" value="ECO:0007669"/>
    <property type="project" value="InterPro"/>
</dbReference>
<name>A0A1Y5SQ32_9RHOB</name>